<organism evidence="7 8">
    <name type="scientific">Arachnia propionica</name>
    <dbReference type="NCBI Taxonomy" id="1750"/>
    <lineage>
        <taxon>Bacteria</taxon>
        <taxon>Bacillati</taxon>
        <taxon>Actinomycetota</taxon>
        <taxon>Actinomycetes</taxon>
        <taxon>Propionibacteriales</taxon>
        <taxon>Propionibacteriaceae</taxon>
        <taxon>Arachnia</taxon>
    </lineage>
</organism>
<dbReference type="Proteomes" id="UP000280935">
    <property type="component" value="Unassembled WGS sequence"/>
</dbReference>
<dbReference type="PANTHER" id="PTHR30566">
    <property type="entry name" value="YNAI-RELATED MECHANOSENSITIVE ION CHANNEL"/>
    <property type="match status" value="1"/>
</dbReference>
<dbReference type="InterPro" id="IPR010920">
    <property type="entry name" value="LSM_dom_sf"/>
</dbReference>
<feature type="domain" description="Mechanosensitive ion channel MscS" evidence="6">
    <location>
        <begin position="191"/>
        <end position="257"/>
    </location>
</feature>
<dbReference type="InterPro" id="IPR023408">
    <property type="entry name" value="MscS_beta-dom_sf"/>
</dbReference>
<comment type="caution">
    <text evidence="7">The sequence shown here is derived from an EMBL/GenBank/DDBJ whole genome shotgun (WGS) entry which is preliminary data.</text>
</comment>
<dbReference type="SUPFAM" id="SSF50182">
    <property type="entry name" value="Sm-like ribonucleoproteins"/>
    <property type="match status" value="1"/>
</dbReference>
<evidence type="ECO:0000256" key="3">
    <source>
        <dbReference type="ARBA" id="ARBA00022989"/>
    </source>
</evidence>
<dbReference type="Gene3D" id="1.10.287.1260">
    <property type="match status" value="1"/>
</dbReference>
<feature type="transmembrane region" description="Helical" evidence="5">
    <location>
        <begin position="93"/>
        <end position="113"/>
    </location>
</feature>
<dbReference type="GO" id="GO:0055085">
    <property type="term" value="P:transmembrane transport"/>
    <property type="evidence" value="ECO:0007669"/>
    <property type="project" value="InterPro"/>
</dbReference>
<evidence type="ECO:0000259" key="6">
    <source>
        <dbReference type="Pfam" id="PF00924"/>
    </source>
</evidence>
<keyword evidence="3 5" id="KW-1133">Transmembrane helix</keyword>
<gene>
    <name evidence="7" type="ORF">EII35_04920</name>
</gene>
<dbReference type="PANTHER" id="PTHR30566:SF25">
    <property type="entry name" value="INNER MEMBRANE PROTEIN"/>
    <property type="match status" value="1"/>
</dbReference>
<sequence>MWPHDDSPAEVALDLLTIVGHAVAGFLIGAVASILISLIMARVVRRNKKLSYLSRNLKNPQRLLLLLLGTGIGVAVATGPLPFQPSPAWRPYFMHGFLITIILAAAYVISGIIGTIRDAVIARNTDAIETPHFRRVRTQMQVISRVTVGVVWLGALAASLLTFDQFRAIGASVLASAGVLSLVVGLAAQSSLTNVFAGVQLALTNALRVGDIVVADGNQGVVEEITLTYVVIKSWDARRWILPSTLFTTQTFENWTRLEPKLLGIVEFDLDWLIPVEAMRIELKRILQNNPLWDGREAALEVTNATGGTVRVRGVVSARSASQLWDLRCRVREELIHWLQTKAVYALPRTRLEPETTTAPSPSARRDFVAQVKADWEAEQADLTATQVLPPVEEVASQSQEEETGRHSWLKALKRSLS</sequence>
<evidence type="ECO:0000256" key="5">
    <source>
        <dbReference type="SAM" id="Phobius"/>
    </source>
</evidence>
<dbReference type="GO" id="GO:0016020">
    <property type="term" value="C:membrane"/>
    <property type="evidence" value="ECO:0007669"/>
    <property type="project" value="UniProtKB-SubCell"/>
</dbReference>
<evidence type="ECO:0000256" key="1">
    <source>
        <dbReference type="ARBA" id="ARBA00004370"/>
    </source>
</evidence>
<comment type="subcellular location">
    <subcellularLocation>
        <location evidence="1">Membrane</location>
    </subcellularLocation>
</comment>
<evidence type="ECO:0000256" key="2">
    <source>
        <dbReference type="ARBA" id="ARBA00022692"/>
    </source>
</evidence>
<dbReference type="InterPro" id="IPR006685">
    <property type="entry name" value="MscS_channel_2nd"/>
</dbReference>
<dbReference type="Pfam" id="PF00924">
    <property type="entry name" value="MS_channel_2nd"/>
    <property type="match status" value="1"/>
</dbReference>
<evidence type="ECO:0000256" key="4">
    <source>
        <dbReference type="ARBA" id="ARBA00023136"/>
    </source>
</evidence>
<evidence type="ECO:0000313" key="8">
    <source>
        <dbReference type="Proteomes" id="UP000280935"/>
    </source>
</evidence>
<name>A0A3P1WWK3_9ACTN</name>
<dbReference type="Gene3D" id="2.30.30.60">
    <property type="match status" value="1"/>
</dbReference>
<evidence type="ECO:0000313" key="7">
    <source>
        <dbReference type="EMBL" id="RRD50298.1"/>
    </source>
</evidence>
<dbReference type="OrthoDB" id="9792218at2"/>
<feature type="transmembrane region" description="Helical" evidence="5">
    <location>
        <begin position="15"/>
        <end position="41"/>
    </location>
</feature>
<keyword evidence="2 5" id="KW-0812">Transmembrane</keyword>
<proteinExistence type="predicted"/>
<accession>A0A3P1WWK3</accession>
<reference evidence="7 8" key="1">
    <citation type="submission" date="2018-11" db="EMBL/GenBank/DDBJ databases">
        <title>Genomes From Bacteria Associated with the Canine Oral Cavity: a Test Case for Automated Genome-Based Taxonomic Assignment.</title>
        <authorList>
            <person name="Coil D.A."/>
            <person name="Jospin G."/>
            <person name="Darling A.E."/>
            <person name="Wallis C."/>
            <person name="Davis I.J."/>
            <person name="Harris S."/>
            <person name="Eisen J.A."/>
            <person name="Holcombe L.J."/>
            <person name="O'Flynn C."/>
        </authorList>
    </citation>
    <scope>NUCLEOTIDE SEQUENCE [LARGE SCALE GENOMIC DNA]</scope>
    <source>
        <strain evidence="7 8">OH2822_COT-296</strain>
    </source>
</reference>
<dbReference type="AlphaFoldDB" id="A0A3P1WWK3"/>
<feature type="transmembrane region" description="Helical" evidence="5">
    <location>
        <begin position="169"/>
        <end position="188"/>
    </location>
</feature>
<keyword evidence="4 5" id="KW-0472">Membrane</keyword>
<dbReference type="EMBL" id="RQYT01000007">
    <property type="protein sequence ID" value="RRD50298.1"/>
    <property type="molecule type" value="Genomic_DNA"/>
</dbReference>
<dbReference type="RefSeq" id="WP_125227353.1">
    <property type="nucleotide sequence ID" value="NZ_RQYT01000007.1"/>
</dbReference>
<feature type="transmembrane region" description="Helical" evidence="5">
    <location>
        <begin position="62"/>
        <end position="81"/>
    </location>
</feature>
<protein>
    <recommendedName>
        <fullName evidence="6">Mechanosensitive ion channel MscS domain-containing protein</fullName>
    </recommendedName>
</protein>
<feature type="transmembrane region" description="Helical" evidence="5">
    <location>
        <begin position="142"/>
        <end position="163"/>
    </location>
</feature>